<name>R7T6I7_CAPTE</name>
<accession>R7T6I7</accession>
<gene>
    <name evidence="1" type="ORF">CAPTEDRAFT_227364</name>
</gene>
<proteinExistence type="predicted"/>
<dbReference type="EMBL" id="KB311491">
    <property type="protein sequence ID" value="ELT89184.1"/>
    <property type="molecule type" value="Genomic_DNA"/>
</dbReference>
<dbReference type="EnsemblMetazoa" id="CapteT227364">
    <property type="protein sequence ID" value="CapteP227364"/>
    <property type="gene ID" value="CapteG227364"/>
</dbReference>
<reference evidence="3" key="1">
    <citation type="submission" date="2012-12" db="EMBL/GenBank/DDBJ databases">
        <authorList>
            <person name="Hellsten U."/>
            <person name="Grimwood J."/>
            <person name="Chapman J.A."/>
            <person name="Shapiro H."/>
            <person name="Aerts A."/>
            <person name="Otillar R.P."/>
            <person name="Terry A.Y."/>
            <person name="Boore J.L."/>
            <person name="Simakov O."/>
            <person name="Marletaz F."/>
            <person name="Cho S.-J."/>
            <person name="Edsinger-Gonzales E."/>
            <person name="Havlak P."/>
            <person name="Kuo D.-H."/>
            <person name="Larsson T."/>
            <person name="Lv J."/>
            <person name="Arendt D."/>
            <person name="Savage R."/>
            <person name="Osoegawa K."/>
            <person name="de Jong P."/>
            <person name="Lindberg D.R."/>
            <person name="Seaver E.C."/>
            <person name="Weisblat D.A."/>
            <person name="Putnam N.H."/>
            <person name="Grigoriev I.V."/>
            <person name="Rokhsar D.S."/>
        </authorList>
    </citation>
    <scope>NUCLEOTIDE SEQUENCE</scope>
    <source>
        <strain evidence="3">I ESC-2004</strain>
    </source>
</reference>
<keyword evidence="3" id="KW-1185">Reference proteome</keyword>
<organism evidence="1">
    <name type="scientific">Capitella teleta</name>
    <name type="common">Polychaete worm</name>
    <dbReference type="NCBI Taxonomy" id="283909"/>
    <lineage>
        <taxon>Eukaryota</taxon>
        <taxon>Metazoa</taxon>
        <taxon>Spiralia</taxon>
        <taxon>Lophotrochozoa</taxon>
        <taxon>Annelida</taxon>
        <taxon>Polychaeta</taxon>
        <taxon>Sedentaria</taxon>
        <taxon>Scolecida</taxon>
        <taxon>Capitellidae</taxon>
        <taxon>Capitella</taxon>
    </lineage>
</organism>
<evidence type="ECO:0000313" key="2">
    <source>
        <dbReference type="EnsemblMetazoa" id="CapteP227364"/>
    </source>
</evidence>
<dbReference type="AlphaFoldDB" id="R7T6I7"/>
<evidence type="ECO:0000313" key="3">
    <source>
        <dbReference type="Proteomes" id="UP000014760"/>
    </source>
</evidence>
<protein>
    <submittedName>
        <fullName evidence="1 2">Uncharacterized protein</fullName>
    </submittedName>
</protein>
<dbReference type="EMBL" id="AMQN01014989">
    <property type="status" value="NOT_ANNOTATED_CDS"/>
    <property type="molecule type" value="Genomic_DNA"/>
</dbReference>
<evidence type="ECO:0000313" key="1">
    <source>
        <dbReference type="EMBL" id="ELT89184.1"/>
    </source>
</evidence>
<reference evidence="1 3" key="2">
    <citation type="journal article" date="2013" name="Nature">
        <title>Insights into bilaterian evolution from three spiralian genomes.</title>
        <authorList>
            <person name="Simakov O."/>
            <person name="Marletaz F."/>
            <person name="Cho S.J."/>
            <person name="Edsinger-Gonzales E."/>
            <person name="Havlak P."/>
            <person name="Hellsten U."/>
            <person name="Kuo D.H."/>
            <person name="Larsson T."/>
            <person name="Lv J."/>
            <person name="Arendt D."/>
            <person name="Savage R."/>
            <person name="Osoegawa K."/>
            <person name="de Jong P."/>
            <person name="Grimwood J."/>
            <person name="Chapman J.A."/>
            <person name="Shapiro H."/>
            <person name="Aerts A."/>
            <person name="Otillar R.P."/>
            <person name="Terry A.Y."/>
            <person name="Boore J.L."/>
            <person name="Grigoriev I.V."/>
            <person name="Lindberg D.R."/>
            <person name="Seaver E.C."/>
            <person name="Weisblat D.A."/>
            <person name="Putnam N.H."/>
            <person name="Rokhsar D.S."/>
        </authorList>
    </citation>
    <scope>NUCLEOTIDE SEQUENCE</scope>
    <source>
        <strain evidence="1 3">I ESC-2004</strain>
    </source>
</reference>
<dbReference type="Proteomes" id="UP000014760">
    <property type="component" value="Unassembled WGS sequence"/>
</dbReference>
<sequence>METCAFEDLRGHILLFHDENVLIVNAKSKELKEACGHYRQYKLCMRPKRKACPEGNQLLQEMDDELRIYLLKMEIICDKRNRKVYSSNIDCYQNVLERNLLHQCHLVWLETWPLLSTITAHKFYCETQSKTSQKITSQLTDLQKCYAEVFSNQCGLQSGALLSTLAQQAFQDPHFLRFNYKPNCTLHSVDQTETKTPIITTTASHIEVLPCAGIGENHESPPEMPICPSTFL</sequence>
<dbReference type="HOGENOM" id="CLU_1195846_0_0_1"/>
<reference evidence="2" key="3">
    <citation type="submission" date="2015-06" db="UniProtKB">
        <authorList>
            <consortium name="EnsemblMetazoa"/>
        </authorList>
    </citation>
    <scope>IDENTIFICATION</scope>
</reference>